<organism evidence="4 5">
    <name type="scientific">Advenella incenata</name>
    <dbReference type="NCBI Taxonomy" id="267800"/>
    <lineage>
        <taxon>Bacteria</taxon>
        <taxon>Pseudomonadati</taxon>
        <taxon>Pseudomonadota</taxon>
        <taxon>Betaproteobacteria</taxon>
        <taxon>Burkholderiales</taxon>
        <taxon>Alcaligenaceae</taxon>
    </lineage>
</organism>
<gene>
    <name evidence="4" type="ORF">EV681_1624</name>
</gene>
<dbReference type="GO" id="GO:0018580">
    <property type="term" value="F:nitronate monooxygenase activity"/>
    <property type="evidence" value="ECO:0007669"/>
    <property type="project" value="InterPro"/>
</dbReference>
<evidence type="ECO:0000256" key="3">
    <source>
        <dbReference type="ARBA" id="ARBA00023002"/>
    </source>
</evidence>
<dbReference type="PANTHER" id="PTHR32332">
    <property type="entry name" value="2-NITROPROPANE DIOXYGENASE"/>
    <property type="match status" value="1"/>
</dbReference>
<keyword evidence="1" id="KW-0285">Flavoprotein</keyword>
<dbReference type="PANTHER" id="PTHR32332:SF20">
    <property type="entry name" value="2-NITROPROPANE DIOXYGENASE-LIKE PROTEIN"/>
    <property type="match status" value="1"/>
</dbReference>
<proteinExistence type="predicted"/>
<dbReference type="InterPro" id="IPR004136">
    <property type="entry name" value="NMO"/>
</dbReference>
<evidence type="ECO:0000313" key="4">
    <source>
        <dbReference type="EMBL" id="RZT99829.1"/>
    </source>
</evidence>
<evidence type="ECO:0000313" key="5">
    <source>
        <dbReference type="Proteomes" id="UP000293398"/>
    </source>
</evidence>
<name>A0A4Q7VTI2_9BURK</name>
<evidence type="ECO:0000256" key="2">
    <source>
        <dbReference type="ARBA" id="ARBA00022643"/>
    </source>
</evidence>
<dbReference type="CDD" id="cd04730">
    <property type="entry name" value="NPD_like"/>
    <property type="match status" value="1"/>
</dbReference>
<dbReference type="EMBL" id="SHKO01000001">
    <property type="protein sequence ID" value="RZT99829.1"/>
    <property type="molecule type" value="Genomic_DNA"/>
</dbReference>
<dbReference type="InterPro" id="IPR013785">
    <property type="entry name" value="Aldolase_TIM"/>
</dbReference>
<dbReference type="Gene3D" id="3.20.20.70">
    <property type="entry name" value="Aldolase class I"/>
    <property type="match status" value="1"/>
</dbReference>
<keyword evidence="5" id="KW-1185">Reference proteome</keyword>
<keyword evidence="4" id="KW-0503">Monooxygenase</keyword>
<keyword evidence="2" id="KW-0288">FMN</keyword>
<dbReference type="AlphaFoldDB" id="A0A4Q7VTI2"/>
<reference evidence="4 5" key="1">
    <citation type="submission" date="2019-02" db="EMBL/GenBank/DDBJ databases">
        <title>Genomic Encyclopedia of Type Strains, Phase IV (KMG-IV): sequencing the most valuable type-strain genomes for metagenomic binning, comparative biology and taxonomic classification.</title>
        <authorList>
            <person name="Goeker M."/>
        </authorList>
    </citation>
    <scope>NUCLEOTIDE SEQUENCE [LARGE SCALE GENOMIC DNA]</scope>
    <source>
        <strain evidence="4 5">DSM 23814</strain>
    </source>
</reference>
<sequence length="351" mass="37763">MNMDAEADSAIDTGISHCSAPIPDQYPTRMTSLLGIRWPLLLGGMMWLSDANLVAAMVRAGGMGFITARSSNSNAQFRQELQTCRRLTGGMSFGVNLTLSRRMQNNDIVLERLSIAIEEGVRIFETAGLPPTSLLPQLRQTNSIVIHKCAHVRHAVAAQNLGVDAVTLVGMEEGGHPGSNQLPTFLNGAYALEQLHVPLALGGGIGHGRQIAAALALGADAVVMGSIFTLAHETPAHHAYKQRVAATDQHGTCTVLGSLGDTWRVINNNNARKVAAKEQAGAREYAEFGELISGARTRALAYERGDHEEGMLSMGPAVGFARSVESVACIVSRLQQQLMDARRRFQYMHNT</sequence>
<comment type="caution">
    <text evidence="4">The sequence shown here is derived from an EMBL/GenBank/DDBJ whole genome shotgun (WGS) entry which is preliminary data.</text>
</comment>
<keyword evidence="3" id="KW-0560">Oxidoreductase</keyword>
<dbReference type="Proteomes" id="UP000293398">
    <property type="component" value="Unassembled WGS sequence"/>
</dbReference>
<dbReference type="RefSeq" id="WP_242612167.1">
    <property type="nucleotide sequence ID" value="NZ_SHKO01000001.1"/>
</dbReference>
<accession>A0A4Q7VTI2</accession>
<dbReference type="SUPFAM" id="SSF51412">
    <property type="entry name" value="Inosine monophosphate dehydrogenase (IMPDH)"/>
    <property type="match status" value="1"/>
</dbReference>
<evidence type="ECO:0000256" key="1">
    <source>
        <dbReference type="ARBA" id="ARBA00022630"/>
    </source>
</evidence>
<protein>
    <submittedName>
        <fullName evidence="4">Nitronate monooxygenase</fullName>
    </submittedName>
</protein>
<dbReference type="Pfam" id="PF03060">
    <property type="entry name" value="NMO"/>
    <property type="match status" value="1"/>
</dbReference>